<accession>A0ABR2P346</accession>
<evidence type="ECO:0000313" key="2">
    <source>
        <dbReference type="EMBL" id="KAK8982743.1"/>
    </source>
</evidence>
<evidence type="ECO:0000313" key="3">
    <source>
        <dbReference type="Proteomes" id="UP001396334"/>
    </source>
</evidence>
<feature type="compositionally biased region" description="Polar residues" evidence="1">
    <location>
        <begin position="7"/>
        <end position="17"/>
    </location>
</feature>
<reference evidence="2 3" key="1">
    <citation type="journal article" date="2024" name="G3 (Bethesda)">
        <title>Genome assembly of Hibiscus sabdariffa L. provides insights into metabolisms of medicinal natural products.</title>
        <authorList>
            <person name="Kim T."/>
        </authorList>
    </citation>
    <scope>NUCLEOTIDE SEQUENCE [LARGE SCALE GENOMIC DNA]</scope>
    <source>
        <strain evidence="2">TK-2024</strain>
        <tissue evidence="2">Old leaves</tissue>
    </source>
</reference>
<dbReference type="EMBL" id="JBBPBN010000085">
    <property type="protein sequence ID" value="KAK8982743.1"/>
    <property type="molecule type" value="Genomic_DNA"/>
</dbReference>
<organism evidence="2 3">
    <name type="scientific">Hibiscus sabdariffa</name>
    <name type="common">roselle</name>
    <dbReference type="NCBI Taxonomy" id="183260"/>
    <lineage>
        <taxon>Eukaryota</taxon>
        <taxon>Viridiplantae</taxon>
        <taxon>Streptophyta</taxon>
        <taxon>Embryophyta</taxon>
        <taxon>Tracheophyta</taxon>
        <taxon>Spermatophyta</taxon>
        <taxon>Magnoliopsida</taxon>
        <taxon>eudicotyledons</taxon>
        <taxon>Gunneridae</taxon>
        <taxon>Pentapetalae</taxon>
        <taxon>rosids</taxon>
        <taxon>malvids</taxon>
        <taxon>Malvales</taxon>
        <taxon>Malvaceae</taxon>
        <taxon>Malvoideae</taxon>
        <taxon>Hibiscus</taxon>
    </lineage>
</organism>
<protein>
    <submittedName>
        <fullName evidence="2">Uncharacterized protein</fullName>
    </submittedName>
</protein>
<dbReference type="Proteomes" id="UP001396334">
    <property type="component" value="Unassembled WGS sequence"/>
</dbReference>
<proteinExistence type="predicted"/>
<sequence>MLFACENSRQSELSSERLTVGVGNSGPESVNEGRGFAVDTRFSNPTPSVFVTRTYPSRVKAVLAGVVASVGATGHEEAEDRKRRFAMLGVTHHCLRLSCVVMPAGCN</sequence>
<feature type="region of interest" description="Disordered" evidence="1">
    <location>
        <begin position="6"/>
        <end position="38"/>
    </location>
</feature>
<gene>
    <name evidence="2" type="ORF">V6N11_046655</name>
</gene>
<keyword evidence="3" id="KW-1185">Reference proteome</keyword>
<comment type="caution">
    <text evidence="2">The sequence shown here is derived from an EMBL/GenBank/DDBJ whole genome shotgun (WGS) entry which is preliminary data.</text>
</comment>
<name>A0ABR2P346_9ROSI</name>
<evidence type="ECO:0000256" key="1">
    <source>
        <dbReference type="SAM" id="MobiDB-lite"/>
    </source>
</evidence>